<evidence type="ECO:0000313" key="2">
    <source>
        <dbReference type="EMBL" id="KXJ91264.1"/>
    </source>
</evidence>
<gene>
    <name evidence="2" type="ORF">Micbo1qcDRAFT_63950</name>
</gene>
<dbReference type="Proteomes" id="UP000070501">
    <property type="component" value="Unassembled WGS sequence"/>
</dbReference>
<evidence type="ECO:0000313" key="3">
    <source>
        <dbReference type="Proteomes" id="UP000070501"/>
    </source>
</evidence>
<dbReference type="EMBL" id="KQ964250">
    <property type="protein sequence ID" value="KXJ91264.1"/>
    <property type="molecule type" value="Genomic_DNA"/>
</dbReference>
<reference evidence="3" key="1">
    <citation type="submission" date="2016-02" db="EMBL/GenBank/DDBJ databases">
        <title>Draft genome sequence of Microdochium bolleyi, a fungal endophyte of beachgrass.</title>
        <authorList>
            <consortium name="DOE Joint Genome Institute"/>
            <person name="David A.S."/>
            <person name="May G."/>
            <person name="Haridas S."/>
            <person name="Lim J."/>
            <person name="Wang M."/>
            <person name="Labutti K."/>
            <person name="Lipzen A."/>
            <person name="Barry K."/>
            <person name="Grigoriev I.V."/>
        </authorList>
    </citation>
    <scope>NUCLEOTIDE SEQUENCE [LARGE SCALE GENOMIC DNA]</scope>
    <source>
        <strain evidence="3">J235TASD1</strain>
    </source>
</reference>
<proteinExistence type="predicted"/>
<accession>A0A136J2E8</accession>
<sequence>MPCQQGPARDQPRIAQTAPTVTAQASPLPAFTRNQSVTGIRSSCGIDAARVSLRPAVCCVSVSTRHGARHCPVGRDIVCTSARSDIQLMLRRKGVCSARSHALLCDETKQDEAHHAMKLTSPGCQARNTCIFIDLGSSELNHTQAYRIEQWKVIKMRTFGNDGHFLAGCAGSKKQSLIVM</sequence>
<evidence type="ECO:0000256" key="1">
    <source>
        <dbReference type="SAM" id="MobiDB-lite"/>
    </source>
</evidence>
<dbReference type="InParanoid" id="A0A136J2E8"/>
<feature type="region of interest" description="Disordered" evidence="1">
    <location>
        <begin position="1"/>
        <end position="21"/>
    </location>
</feature>
<organism evidence="2 3">
    <name type="scientific">Microdochium bolleyi</name>
    <dbReference type="NCBI Taxonomy" id="196109"/>
    <lineage>
        <taxon>Eukaryota</taxon>
        <taxon>Fungi</taxon>
        <taxon>Dikarya</taxon>
        <taxon>Ascomycota</taxon>
        <taxon>Pezizomycotina</taxon>
        <taxon>Sordariomycetes</taxon>
        <taxon>Xylariomycetidae</taxon>
        <taxon>Xylariales</taxon>
        <taxon>Microdochiaceae</taxon>
        <taxon>Microdochium</taxon>
    </lineage>
</organism>
<keyword evidence="3" id="KW-1185">Reference proteome</keyword>
<name>A0A136J2E8_9PEZI</name>
<protein>
    <submittedName>
        <fullName evidence="2">Uncharacterized protein</fullName>
    </submittedName>
</protein>
<dbReference type="AlphaFoldDB" id="A0A136J2E8"/>